<dbReference type="PANTHER" id="PTHR11076:SF34">
    <property type="entry name" value="PROTEIN UMUC"/>
    <property type="match status" value="1"/>
</dbReference>
<dbReference type="InterPro" id="IPR043128">
    <property type="entry name" value="Rev_trsase/Diguanyl_cyclase"/>
</dbReference>
<evidence type="ECO:0000256" key="10">
    <source>
        <dbReference type="ARBA" id="ARBA00049244"/>
    </source>
</evidence>
<name>A0ABQ4UA94_9HYPH</name>
<comment type="cofactor">
    <cofactor evidence="1">
        <name>Mg(2+)</name>
        <dbReference type="ChEBI" id="CHEBI:18420"/>
    </cofactor>
</comment>
<dbReference type="InterPro" id="IPR025188">
    <property type="entry name" value="DUF4113"/>
</dbReference>
<dbReference type="Pfam" id="PF11799">
    <property type="entry name" value="IMS_C"/>
    <property type="match status" value="1"/>
</dbReference>
<evidence type="ECO:0000256" key="2">
    <source>
        <dbReference type="ARBA" id="ARBA00010945"/>
    </source>
</evidence>
<reference evidence="12" key="2">
    <citation type="submission" date="2021-08" db="EMBL/GenBank/DDBJ databases">
        <authorList>
            <person name="Tani A."/>
            <person name="Ola A."/>
            <person name="Ogura Y."/>
            <person name="Katsura K."/>
            <person name="Hayashi T."/>
        </authorList>
    </citation>
    <scope>NUCLEOTIDE SEQUENCE</scope>
    <source>
        <strain evidence="12">NBRC 15686</strain>
    </source>
</reference>
<evidence type="ECO:0000256" key="6">
    <source>
        <dbReference type="ARBA" id="ARBA00023199"/>
    </source>
</evidence>
<dbReference type="Proteomes" id="UP001055039">
    <property type="component" value="Unassembled WGS sequence"/>
</dbReference>
<keyword evidence="13" id="KW-1185">Reference proteome</keyword>
<evidence type="ECO:0000256" key="3">
    <source>
        <dbReference type="ARBA" id="ARBA00011245"/>
    </source>
</evidence>
<dbReference type="InterPro" id="IPR017961">
    <property type="entry name" value="DNA_pol_Y-fam_little_finger"/>
</dbReference>
<keyword evidence="7" id="KW-0234">DNA repair</keyword>
<keyword evidence="8" id="KW-0742">SOS response</keyword>
<dbReference type="PANTHER" id="PTHR11076">
    <property type="entry name" value="DNA REPAIR POLYMERASE UMUC / TRANSFERASE FAMILY MEMBER"/>
    <property type="match status" value="1"/>
</dbReference>
<dbReference type="RefSeq" id="WP_238223603.1">
    <property type="nucleotide sequence ID" value="NZ_BAAADH010000106.1"/>
</dbReference>
<organism evidence="12 13">
    <name type="scientific">Methylorubrum aminovorans</name>
    <dbReference type="NCBI Taxonomy" id="269069"/>
    <lineage>
        <taxon>Bacteria</taxon>
        <taxon>Pseudomonadati</taxon>
        <taxon>Pseudomonadota</taxon>
        <taxon>Alphaproteobacteria</taxon>
        <taxon>Hyphomicrobiales</taxon>
        <taxon>Methylobacteriaceae</taxon>
        <taxon>Methylorubrum</taxon>
    </lineage>
</organism>
<evidence type="ECO:0000256" key="8">
    <source>
        <dbReference type="ARBA" id="ARBA00023236"/>
    </source>
</evidence>
<dbReference type="EC" id="2.7.7.7" evidence="4"/>
<dbReference type="Pfam" id="PF13438">
    <property type="entry name" value="DUF4113"/>
    <property type="match status" value="1"/>
</dbReference>
<dbReference type="InterPro" id="IPR043502">
    <property type="entry name" value="DNA/RNA_pol_sf"/>
</dbReference>
<evidence type="ECO:0000256" key="5">
    <source>
        <dbReference type="ARBA" id="ARBA00022763"/>
    </source>
</evidence>
<evidence type="ECO:0000256" key="1">
    <source>
        <dbReference type="ARBA" id="ARBA00001946"/>
    </source>
</evidence>
<dbReference type="Gene3D" id="3.40.1170.60">
    <property type="match status" value="1"/>
</dbReference>
<evidence type="ECO:0000313" key="13">
    <source>
        <dbReference type="Proteomes" id="UP001055039"/>
    </source>
</evidence>
<proteinExistence type="inferred from homology"/>
<dbReference type="Pfam" id="PF00817">
    <property type="entry name" value="IMS"/>
    <property type="match status" value="1"/>
</dbReference>
<gene>
    <name evidence="12" type="primary">umuC</name>
    <name evidence="12" type="ORF">LNAOJCKE_1486</name>
</gene>
<evidence type="ECO:0000256" key="4">
    <source>
        <dbReference type="ARBA" id="ARBA00012417"/>
    </source>
</evidence>
<accession>A0ABQ4UA94</accession>
<comment type="function">
    <text evidence="9">Poorly processive, error-prone DNA polymerase involved in untargeted mutagenesis. Copies undamaged DNA at stalled replication forks, which arise in vivo from mismatched or misaligned primer ends. These misaligned primers can be extended by PolIV. Exhibits no 3'-5' exonuclease (proofreading) activity. May be involved in translesional synthesis, in conjunction with the beta clamp from PolIII.</text>
</comment>
<dbReference type="CDD" id="cd01700">
    <property type="entry name" value="PolY_Pol_V_umuC"/>
    <property type="match status" value="1"/>
</dbReference>
<comment type="caution">
    <text evidence="12">The sequence shown here is derived from an EMBL/GenBank/DDBJ whole genome shotgun (WGS) entry which is preliminary data.</text>
</comment>
<dbReference type="Gene3D" id="3.30.70.270">
    <property type="match status" value="1"/>
</dbReference>
<keyword evidence="6" id="KW-0741">SOS mutagenesis</keyword>
<comment type="catalytic activity">
    <reaction evidence="10">
        <text>DNA(n) + a 2'-deoxyribonucleoside 5'-triphosphate = DNA(n+1) + diphosphate</text>
        <dbReference type="Rhea" id="RHEA:22508"/>
        <dbReference type="Rhea" id="RHEA-COMP:17339"/>
        <dbReference type="Rhea" id="RHEA-COMP:17340"/>
        <dbReference type="ChEBI" id="CHEBI:33019"/>
        <dbReference type="ChEBI" id="CHEBI:61560"/>
        <dbReference type="ChEBI" id="CHEBI:173112"/>
        <dbReference type="EC" id="2.7.7.7"/>
    </reaction>
</comment>
<feature type="domain" description="UmuC" evidence="11">
    <location>
        <begin position="6"/>
        <end position="190"/>
    </location>
</feature>
<comment type="subunit">
    <text evidence="3">Monomer.</text>
</comment>
<evidence type="ECO:0000259" key="11">
    <source>
        <dbReference type="PROSITE" id="PS50173"/>
    </source>
</evidence>
<comment type="similarity">
    <text evidence="2">Belongs to the DNA polymerase type-Y family.</text>
</comment>
<evidence type="ECO:0000256" key="7">
    <source>
        <dbReference type="ARBA" id="ARBA00023204"/>
    </source>
</evidence>
<dbReference type="SUPFAM" id="SSF56672">
    <property type="entry name" value="DNA/RNA polymerases"/>
    <property type="match status" value="1"/>
</dbReference>
<evidence type="ECO:0000256" key="9">
    <source>
        <dbReference type="ARBA" id="ARBA00025589"/>
    </source>
</evidence>
<dbReference type="InterPro" id="IPR001126">
    <property type="entry name" value="UmuC"/>
</dbReference>
<dbReference type="EMBL" id="BPRC01000003">
    <property type="protein sequence ID" value="GJE64285.1"/>
    <property type="molecule type" value="Genomic_DNA"/>
</dbReference>
<keyword evidence="5" id="KW-0227">DNA damage</keyword>
<reference evidence="12" key="1">
    <citation type="journal article" date="2021" name="Front. Microbiol.">
        <title>Comprehensive Comparative Genomics and Phenotyping of Methylobacterium Species.</title>
        <authorList>
            <person name="Alessa O."/>
            <person name="Ogura Y."/>
            <person name="Fujitani Y."/>
            <person name="Takami H."/>
            <person name="Hayashi T."/>
            <person name="Sahin N."/>
            <person name="Tani A."/>
        </authorList>
    </citation>
    <scope>NUCLEOTIDE SEQUENCE</scope>
    <source>
        <strain evidence="12">NBRC 15686</strain>
    </source>
</reference>
<evidence type="ECO:0000313" key="12">
    <source>
        <dbReference type="EMBL" id="GJE64285.1"/>
    </source>
</evidence>
<dbReference type="Gene3D" id="1.10.150.20">
    <property type="entry name" value="5' to 3' exonuclease, C-terminal subdomain"/>
    <property type="match status" value="1"/>
</dbReference>
<dbReference type="PROSITE" id="PS50173">
    <property type="entry name" value="UMUC"/>
    <property type="match status" value="1"/>
</dbReference>
<sequence length="429" mass="47088">MTGRAYALSDGNSFYCSCERVFDARLARVPVIVLSNNDGCAIARTTEAKALGIRMGEPFFKIRDMCRVQGVRVYSSNYALYGDMSARVNEVYRRFSPRIEVYSIDESFLDLSDLRVADRVPLARDMRETVHAWTGIPTCVGIGATKTLAKLANHVAKKVPELGGVCDLTDPVQYDHWIVRIPPGDIWGIGPANARKLEALGCESVADVRDLDTRAARKAMTVVGERLVQELRGVACLDLEEVAPSRKGCAVTRSFSDRVEDLATMEQAVAAHATRLGEKLRAGGLATDHVTVFFHTSEHDRDRPQRSVSTVVTLPEASNDTLVLVKAATFGVRKVWRDGYRYSKAGIVTTDLVPLAASQRAFPGLGQLDREHGAALMQALDACNRRFGRGAVVPGAAGFAPKREWSTKFEMRSPRYTTRVDEIPVVLAA</sequence>
<protein>
    <recommendedName>
        <fullName evidence="4">DNA-directed DNA polymerase</fullName>
        <ecNumber evidence="4">2.7.7.7</ecNumber>
    </recommendedName>
</protein>
<dbReference type="InterPro" id="IPR050116">
    <property type="entry name" value="DNA_polymerase-Y"/>
</dbReference>